<accession>A0ABR9E384</accession>
<proteinExistence type="predicted"/>
<reference evidence="1 2" key="1">
    <citation type="submission" date="2015-06" db="EMBL/GenBank/DDBJ databases">
        <title>Genome sequence of Pseudoalteromonas aliena.</title>
        <authorList>
            <person name="Xie B.-B."/>
            <person name="Rong J.-C."/>
            <person name="Qin Q.-L."/>
            <person name="Zhang Y.-Z."/>
        </authorList>
    </citation>
    <scope>NUCLEOTIDE SEQUENCE [LARGE SCALE GENOMIC DNA]</scope>
    <source>
        <strain evidence="1 2">SW19</strain>
    </source>
</reference>
<evidence type="ECO:0000313" key="1">
    <source>
        <dbReference type="EMBL" id="MBE0361053.1"/>
    </source>
</evidence>
<name>A0ABR9E384_9GAMM</name>
<dbReference type="EMBL" id="AQGU01000028">
    <property type="protein sequence ID" value="MBE0361053.1"/>
    <property type="molecule type" value="Genomic_DNA"/>
</dbReference>
<gene>
    <name evidence="1" type="ORF">PALI_a3148</name>
</gene>
<protein>
    <submittedName>
        <fullName evidence="1">Uncharacterized protein</fullName>
    </submittedName>
</protein>
<comment type="caution">
    <text evidence="1">The sequence shown here is derived from an EMBL/GenBank/DDBJ whole genome shotgun (WGS) entry which is preliminary data.</text>
</comment>
<sequence length="45" mass="4838">MAAIALFAANNASISALSLNFSCVYPLVIVMWYISAVETQPTKCN</sequence>
<evidence type="ECO:0000313" key="2">
    <source>
        <dbReference type="Proteomes" id="UP000648482"/>
    </source>
</evidence>
<organism evidence="1 2">
    <name type="scientific">Pseudoalteromonas aliena SW19</name>
    <dbReference type="NCBI Taxonomy" id="1314866"/>
    <lineage>
        <taxon>Bacteria</taxon>
        <taxon>Pseudomonadati</taxon>
        <taxon>Pseudomonadota</taxon>
        <taxon>Gammaproteobacteria</taxon>
        <taxon>Alteromonadales</taxon>
        <taxon>Pseudoalteromonadaceae</taxon>
        <taxon>Pseudoalteromonas</taxon>
    </lineage>
</organism>
<dbReference type="Proteomes" id="UP000648482">
    <property type="component" value="Unassembled WGS sequence"/>
</dbReference>
<keyword evidence="2" id="KW-1185">Reference proteome</keyword>